<dbReference type="Proteomes" id="UP000029725">
    <property type="component" value="Unassembled WGS sequence"/>
</dbReference>
<dbReference type="SUPFAM" id="SSF55724">
    <property type="entry name" value="Mog1p/PsbP-like"/>
    <property type="match status" value="1"/>
</dbReference>
<evidence type="ECO:0000313" key="5">
    <source>
        <dbReference type="Proteomes" id="UP000029725"/>
    </source>
</evidence>
<organism evidence="4 5">
    <name type="scientific">Mitosporidium daphniae</name>
    <dbReference type="NCBI Taxonomy" id="1485682"/>
    <lineage>
        <taxon>Eukaryota</taxon>
        <taxon>Fungi</taxon>
        <taxon>Fungi incertae sedis</taxon>
        <taxon>Microsporidia</taxon>
        <taxon>Mitosporidium</taxon>
    </lineage>
</organism>
<dbReference type="VEuPathDB" id="MicrosporidiaDB:DI09_53p50"/>
<dbReference type="AlphaFoldDB" id="A0A098VP86"/>
<sequence>MAWANLSGNLKFILMDEPKLMPKKLFGGALQVALPSGFIDASQFRQIPDHQEVYLSQDSETSIIVELLDPLVEQKNAMHVLDSHFQILAEDNSCSFSLILQKDLELNILLGVQAVPKFGKKTDFILVLLSVRSLEAPYNTDIVTSMNVNILSDPLFSTTLPSSIGALAELNSNSALQSLTAQTPFKRISENAFSTFSRICQSIEVLDYSLFQTQ</sequence>
<evidence type="ECO:0000256" key="1">
    <source>
        <dbReference type="ARBA" id="ARBA00010307"/>
    </source>
</evidence>
<name>A0A098VP86_9MICR</name>
<protein>
    <submittedName>
        <fullName evidence="4">Uncharacterized protein</fullName>
    </submittedName>
</protein>
<dbReference type="InterPro" id="IPR016123">
    <property type="entry name" value="Mog1/PsbP_a/b/a-sand"/>
</dbReference>
<evidence type="ECO:0000313" key="4">
    <source>
        <dbReference type="EMBL" id="KGG50833.1"/>
    </source>
</evidence>
<dbReference type="GeneID" id="25260280"/>
<evidence type="ECO:0000256" key="3">
    <source>
        <dbReference type="ARBA" id="ARBA00022927"/>
    </source>
</evidence>
<dbReference type="GO" id="GO:0031267">
    <property type="term" value="F:small GTPase binding"/>
    <property type="evidence" value="ECO:0007669"/>
    <property type="project" value="TreeGrafter"/>
</dbReference>
<dbReference type="InterPro" id="IPR007681">
    <property type="entry name" value="Mog1"/>
</dbReference>
<reference evidence="4 5" key="1">
    <citation type="submission" date="2014-04" db="EMBL/GenBank/DDBJ databases">
        <title>A new species of microsporidia sheds light on the evolution of extreme parasitism.</title>
        <authorList>
            <person name="Haag K.L."/>
            <person name="James T.Y."/>
            <person name="Larsson R."/>
            <person name="Schaer T.M."/>
            <person name="Refardt D."/>
            <person name="Pombert J.-F."/>
            <person name="Ebert D."/>
        </authorList>
    </citation>
    <scope>NUCLEOTIDE SEQUENCE [LARGE SCALE GENOMIC DNA]</scope>
    <source>
        <strain evidence="4 5">UGP3</strain>
        <tissue evidence="4">Spores</tissue>
    </source>
</reference>
<comment type="similarity">
    <text evidence="1">Belongs to the MOG1 family.</text>
</comment>
<comment type="caution">
    <text evidence="4">The sequence shown here is derived from an EMBL/GenBank/DDBJ whole genome shotgun (WGS) entry which is preliminary data.</text>
</comment>
<dbReference type="PANTHER" id="PTHR15837:SF0">
    <property type="entry name" value="RAN GUANINE NUCLEOTIDE RELEASE FACTOR"/>
    <property type="match status" value="1"/>
</dbReference>
<dbReference type="RefSeq" id="XP_013237276.1">
    <property type="nucleotide sequence ID" value="XM_013381822.1"/>
</dbReference>
<dbReference type="Gene3D" id="3.40.1000.10">
    <property type="entry name" value="Mog1/PsbP, alpha/beta/alpha sandwich"/>
    <property type="match status" value="1"/>
</dbReference>
<dbReference type="PANTHER" id="PTHR15837">
    <property type="entry name" value="RAN GUANINE NUCLEOTIDE RELEASE FACTOR"/>
    <property type="match status" value="1"/>
</dbReference>
<proteinExistence type="inferred from homology"/>
<evidence type="ECO:0000256" key="2">
    <source>
        <dbReference type="ARBA" id="ARBA00022448"/>
    </source>
</evidence>
<dbReference type="GO" id="GO:0005085">
    <property type="term" value="F:guanyl-nucleotide exchange factor activity"/>
    <property type="evidence" value="ECO:0007669"/>
    <property type="project" value="TreeGrafter"/>
</dbReference>
<dbReference type="GO" id="GO:0005634">
    <property type="term" value="C:nucleus"/>
    <property type="evidence" value="ECO:0007669"/>
    <property type="project" value="TreeGrafter"/>
</dbReference>
<dbReference type="GO" id="GO:0006606">
    <property type="term" value="P:protein import into nucleus"/>
    <property type="evidence" value="ECO:0007669"/>
    <property type="project" value="TreeGrafter"/>
</dbReference>
<keyword evidence="3" id="KW-0653">Protein transport</keyword>
<dbReference type="Pfam" id="PF04603">
    <property type="entry name" value="Mog1"/>
    <property type="match status" value="1"/>
</dbReference>
<dbReference type="HOGENOM" id="CLU_081345_1_2_1"/>
<gene>
    <name evidence="4" type="ORF">DI09_53p50</name>
</gene>
<keyword evidence="5" id="KW-1185">Reference proteome</keyword>
<dbReference type="OrthoDB" id="10255285at2759"/>
<accession>A0A098VP86</accession>
<keyword evidence="2" id="KW-0813">Transport</keyword>
<dbReference type="EMBL" id="JMKJ01000488">
    <property type="protein sequence ID" value="KGG50833.1"/>
    <property type="molecule type" value="Genomic_DNA"/>
</dbReference>